<organism evidence="2">
    <name type="scientific">marine sediment metagenome</name>
    <dbReference type="NCBI Taxonomy" id="412755"/>
    <lineage>
        <taxon>unclassified sequences</taxon>
        <taxon>metagenomes</taxon>
        <taxon>ecological metagenomes</taxon>
    </lineage>
</organism>
<feature type="coiled-coil region" evidence="1">
    <location>
        <begin position="4"/>
        <end position="69"/>
    </location>
</feature>
<dbReference type="EMBL" id="BARS01027846">
    <property type="protein sequence ID" value="GAG01621.1"/>
    <property type="molecule type" value="Genomic_DNA"/>
</dbReference>
<comment type="caution">
    <text evidence="2">The sequence shown here is derived from an EMBL/GenBank/DDBJ whole genome shotgun (WGS) entry which is preliminary data.</text>
</comment>
<feature type="non-terminal residue" evidence="2">
    <location>
        <position position="1"/>
    </location>
</feature>
<keyword evidence="1" id="KW-0175">Coiled coil</keyword>
<reference evidence="2" key="1">
    <citation type="journal article" date="2014" name="Front. Microbiol.">
        <title>High frequency of phylogenetically diverse reductive dehalogenase-homologous genes in deep subseafloor sedimentary metagenomes.</title>
        <authorList>
            <person name="Kawai M."/>
            <person name="Futagami T."/>
            <person name="Toyoda A."/>
            <person name="Takaki Y."/>
            <person name="Nishi S."/>
            <person name="Hori S."/>
            <person name="Arai W."/>
            <person name="Tsubouchi T."/>
            <person name="Morono Y."/>
            <person name="Uchiyama I."/>
            <person name="Ito T."/>
            <person name="Fujiyama A."/>
            <person name="Inagaki F."/>
            <person name="Takami H."/>
        </authorList>
    </citation>
    <scope>NUCLEOTIDE SEQUENCE</scope>
    <source>
        <strain evidence="2">Expedition CK06-06</strain>
    </source>
</reference>
<gene>
    <name evidence="2" type="ORF">S01H1_43693</name>
</gene>
<dbReference type="AlphaFoldDB" id="X0VM64"/>
<accession>X0VM64</accession>
<proteinExistence type="predicted"/>
<sequence length="73" mass="8250">ESTLLEMQNKIAALTRVVQQMINEINILSTTAMGTLETVKLMPGYKEAIDELKIKAKELEKQKEDGDIKQDTK</sequence>
<evidence type="ECO:0000256" key="1">
    <source>
        <dbReference type="SAM" id="Coils"/>
    </source>
</evidence>
<protein>
    <submittedName>
        <fullName evidence="2">Uncharacterized protein</fullName>
    </submittedName>
</protein>
<name>X0VM64_9ZZZZ</name>
<evidence type="ECO:0000313" key="2">
    <source>
        <dbReference type="EMBL" id="GAG01621.1"/>
    </source>
</evidence>